<sequence length="381" mass="37418">MVVAGAPTTQTLKAFNRVQVCAPFNTLIQPSSGNTYSVTIDAEQPVKDAFKANVNNNILSIESVGNFQTAQPIKVTVSLPASQLQEVDVSSPSAQVTVAGGFSANSFTAVSTGNSRLSLLGLNAPTVNVQNSGTGDMLVRGNLGQVSVSNQGTGTVYISGVQSRVDISLSGTGNVVVDAANGNVQITGSANGTGGVKYNRGQCSVQSVFGAFFGGTCQQDPNLSVPKVVSYWTCGIVAQGSFQCNNGQGGVSVSGNGVAGVAPNQGQSIQFGSGGATSTAFSSGSQSAFSSSSSQAGGGGASGQTATLSNGQGFGLSASGTPGTPGTSGSPGTPGTPGGTGTPGTPGGSTFIGGNGGYFLGNTNCAVDPTQLIVPGTASRR</sequence>
<feature type="domain" description="Putative auto-transporter adhesin head GIN" evidence="2">
    <location>
        <begin position="15"/>
        <end position="198"/>
    </location>
</feature>
<dbReference type="AlphaFoldDB" id="A0AAW1P313"/>
<accession>A0AAW1P313</accession>
<evidence type="ECO:0000313" key="4">
    <source>
        <dbReference type="Proteomes" id="UP001489004"/>
    </source>
</evidence>
<evidence type="ECO:0000256" key="1">
    <source>
        <dbReference type="SAM" id="MobiDB-lite"/>
    </source>
</evidence>
<dbReference type="InterPro" id="IPR021255">
    <property type="entry name" value="DUF2807"/>
</dbReference>
<dbReference type="EMBL" id="JALJOR010000022">
    <property type="protein sequence ID" value="KAK9803306.1"/>
    <property type="molecule type" value="Genomic_DNA"/>
</dbReference>
<evidence type="ECO:0000313" key="3">
    <source>
        <dbReference type="EMBL" id="KAK9803306.1"/>
    </source>
</evidence>
<feature type="region of interest" description="Disordered" evidence="1">
    <location>
        <begin position="282"/>
        <end position="350"/>
    </location>
</feature>
<keyword evidence="4" id="KW-1185">Reference proteome</keyword>
<feature type="compositionally biased region" description="Low complexity" evidence="1">
    <location>
        <begin position="282"/>
        <end position="295"/>
    </location>
</feature>
<dbReference type="Gene3D" id="2.160.20.120">
    <property type="match status" value="1"/>
</dbReference>
<reference evidence="3 4" key="1">
    <citation type="journal article" date="2024" name="Nat. Commun.">
        <title>Phylogenomics reveals the evolutionary origins of lichenization in chlorophyte algae.</title>
        <authorList>
            <person name="Puginier C."/>
            <person name="Libourel C."/>
            <person name="Otte J."/>
            <person name="Skaloud P."/>
            <person name="Haon M."/>
            <person name="Grisel S."/>
            <person name="Petersen M."/>
            <person name="Berrin J.G."/>
            <person name="Delaux P.M."/>
            <person name="Dal Grande F."/>
            <person name="Keller J."/>
        </authorList>
    </citation>
    <scope>NUCLEOTIDE SEQUENCE [LARGE SCALE GENOMIC DNA]</scope>
    <source>
        <strain evidence="3 4">SAG 2043</strain>
    </source>
</reference>
<feature type="compositionally biased region" description="Low complexity" evidence="1">
    <location>
        <begin position="319"/>
        <end position="333"/>
    </location>
</feature>
<organism evidence="3 4">
    <name type="scientific">[Myrmecia] bisecta</name>
    <dbReference type="NCBI Taxonomy" id="41462"/>
    <lineage>
        <taxon>Eukaryota</taxon>
        <taxon>Viridiplantae</taxon>
        <taxon>Chlorophyta</taxon>
        <taxon>core chlorophytes</taxon>
        <taxon>Trebouxiophyceae</taxon>
        <taxon>Trebouxiales</taxon>
        <taxon>Trebouxiaceae</taxon>
        <taxon>Myrmecia</taxon>
    </lineage>
</organism>
<comment type="caution">
    <text evidence="3">The sequence shown here is derived from an EMBL/GenBank/DDBJ whole genome shotgun (WGS) entry which is preliminary data.</text>
</comment>
<dbReference type="Proteomes" id="UP001489004">
    <property type="component" value="Unassembled WGS sequence"/>
</dbReference>
<dbReference type="Pfam" id="PF10988">
    <property type="entry name" value="DUF2807"/>
    <property type="match status" value="1"/>
</dbReference>
<name>A0AAW1P313_9CHLO</name>
<feature type="compositionally biased region" description="Gly residues" evidence="1">
    <location>
        <begin position="335"/>
        <end position="350"/>
    </location>
</feature>
<protein>
    <recommendedName>
        <fullName evidence="2">Putative auto-transporter adhesin head GIN domain-containing protein</fullName>
    </recommendedName>
</protein>
<proteinExistence type="predicted"/>
<evidence type="ECO:0000259" key="2">
    <source>
        <dbReference type="Pfam" id="PF10988"/>
    </source>
</evidence>
<gene>
    <name evidence="3" type="ORF">WJX72_011016</name>
</gene>